<evidence type="ECO:0000313" key="1">
    <source>
        <dbReference type="EMBL" id="VDP70599.1"/>
    </source>
</evidence>
<protein>
    <submittedName>
        <fullName evidence="1">Uncharacterized protein</fullName>
    </submittedName>
</protein>
<dbReference type="Proteomes" id="UP000269396">
    <property type="component" value="Unassembled WGS sequence"/>
</dbReference>
<dbReference type="GO" id="GO:0031012">
    <property type="term" value="C:extracellular matrix"/>
    <property type="evidence" value="ECO:0007669"/>
    <property type="project" value="TreeGrafter"/>
</dbReference>
<organism evidence="1 2">
    <name type="scientific">Schistosoma mattheei</name>
    <dbReference type="NCBI Taxonomy" id="31246"/>
    <lineage>
        <taxon>Eukaryota</taxon>
        <taxon>Metazoa</taxon>
        <taxon>Spiralia</taxon>
        <taxon>Lophotrochozoa</taxon>
        <taxon>Platyhelminthes</taxon>
        <taxon>Trematoda</taxon>
        <taxon>Digenea</taxon>
        <taxon>Strigeidida</taxon>
        <taxon>Schistosomatoidea</taxon>
        <taxon>Schistosomatidae</taxon>
        <taxon>Schistosoma</taxon>
    </lineage>
</organism>
<name>A0A183PP89_9TREM</name>
<sequence>MDRPSKKRARKSPNSSNDNNSVITYIICSATPFESDNVGSGLTPHLLLDDSVSNLIISSTPRSKSIDNIKNELNTILKQLNDMLFEVKSLASSLSKHDHLKQEIKTLSPLKLLLSNDIVPPELGDIIKTESVIDFIASEVTKRIISRNNVIVYNIPDKIPIKTFKESERLICALTNFRNGLLVPDKTTNQRLTQKRTLNENKGVEIITNHDPSAVGSTDAATLSRVIEYSDLPTKSANLPTILVVTSNNQCRSNDDTNQIFSSLPLEAHKQIPSSNATALKTLSRLKCLCHLRRTETKRLGGFIIYALDTLTTNKVEDGVLNSLPQSVWISLTTLNHSLLLGCISRAPNSSNNGNDLVINAFIHASALNFNAKVITRDFNYPGIYWSTGSCQSCNNEFSATINMHCWSQWVRASTRGNSVLDLIFSGDVIPLSVKVYDEFESSDHKIAVCALPIYPSYNRPIQKTCQYGNHKHADWDLLHSLIELSDWDNFFHVIVSWMLSMNSI</sequence>
<evidence type="ECO:0000313" key="2">
    <source>
        <dbReference type="Proteomes" id="UP000269396"/>
    </source>
</evidence>
<reference evidence="1 2" key="1">
    <citation type="submission" date="2018-11" db="EMBL/GenBank/DDBJ databases">
        <authorList>
            <consortium name="Pathogen Informatics"/>
        </authorList>
    </citation>
    <scope>NUCLEOTIDE SEQUENCE [LARGE SCALE GENOMIC DNA]</scope>
    <source>
        <strain>Denwood</strain>
        <strain evidence="2">Zambia</strain>
    </source>
</reference>
<dbReference type="AlphaFoldDB" id="A0A183PP89"/>
<dbReference type="PANTHER" id="PTHR33395:SF22">
    <property type="entry name" value="REVERSE TRANSCRIPTASE DOMAIN-CONTAINING PROTEIN"/>
    <property type="match status" value="1"/>
</dbReference>
<gene>
    <name evidence="1" type="ORF">SMTD_LOCUS16175</name>
</gene>
<accession>A0A183PP89</accession>
<keyword evidence="2" id="KW-1185">Reference proteome</keyword>
<dbReference type="GO" id="GO:0007508">
    <property type="term" value="P:larval heart development"/>
    <property type="evidence" value="ECO:0007669"/>
    <property type="project" value="TreeGrafter"/>
</dbReference>
<dbReference type="EMBL" id="UZAL01036829">
    <property type="protein sequence ID" value="VDP70599.1"/>
    <property type="molecule type" value="Genomic_DNA"/>
</dbReference>
<dbReference type="STRING" id="31246.A0A183PP89"/>
<proteinExistence type="predicted"/>
<dbReference type="GO" id="GO:0061343">
    <property type="term" value="P:cell adhesion involved in heart morphogenesis"/>
    <property type="evidence" value="ECO:0007669"/>
    <property type="project" value="TreeGrafter"/>
</dbReference>
<dbReference type="PANTHER" id="PTHR33395">
    <property type="entry name" value="TRANSCRIPTASE, PUTATIVE-RELATED-RELATED"/>
    <property type="match status" value="1"/>
</dbReference>